<sequence length="70" mass="7750">MSVNRADYHAFLKQVEVALETALEDQPAAQAPYRDQLEAMHDEVVRTRAALCDKHRTASRVARGNGLAAD</sequence>
<organism evidence="1 2">
    <name type="scientific">Rhodothalassium salexigens DSM 2132</name>
    <dbReference type="NCBI Taxonomy" id="1188247"/>
    <lineage>
        <taxon>Bacteria</taxon>
        <taxon>Pseudomonadati</taxon>
        <taxon>Pseudomonadota</taxon>
        <taxon>Alphaproteobacteria</taxon>
        <taxon>Rhodothalassiales</taxon>
        <taxon>Rhodothalassiaceae</taxon>
        <taxon>Rhodothalassium</taxon>
    </lineage>
</organism>
<dbReference type="InParanoid" id="A0A4R2PCT8"/>
<comment type="caution">
    <text evidence="1">The sequence shown here is derived from an EMBL/GenBank/DDBJ whole genome shotgun (WGS) entry which is preliminary data.</text>
</comment>
<evidence type="ECO:0000313" key="1">
    <source>
        <dbReference type="EMBL" id="TCP32942.1"/>
    </source>
</evidence>
<dbReference type="Proteomes" id="UP000295399">
    <property type="component" value="Unassembled WGS sequence"/>
</dbReference>
<dbReference type="EMBL" id="SLXO01000008">
    <property type="protein sequence ID" value="TCP32942.1"/>
    <property type="molecule type" value="Genomic_DNA"/>
</dbReference>
<gene>
    <name evidence="1" type="ORF">EV659_10841</name>
</gene>
<reference evidence="1 2" key="1">
    <citation type="submission" date="2019-03" db="EMBL/GenBank/DDBJ databases">
        <title>Genomic Encyclopedia of Type Strains, Phase IV (KMG-IV): sequencing the most valuable type-strain genomes for metagenomic binning, comparative biology and taxonomic classification.</title>
        <authorList>
            <person name="Goeker M."/>
        </authorList>
    </citation>
    <scope>NUCLEOTIDE SEQUENCE [LARGE SCALE GENOMIC DNA]</scope>
    <source>
        <strain evidence="1 2">DSM 2132</strain>
    </source>
</reference>
<accession>A0A4R2PCT8</accession>
<name>A0A4R2PCT8_RHOSA</name>
<evidence type="ECO:0000313" key="2">
    <source>
        <dbReference type="Proteomes" id="UP000295399"/>
    </source>
</evidence>
<protein>
    <submittedName>
        <fullName evidence="1">Uncharacterized protein</fullName>
    </submittedName>
</protein>
<dbReference type="RefSeq" id="WP_132708877.1">
    <property type="nucleotide sequence ID" value="NZ_JACIGF010000008.1"/>
</dbReference>
<dbReference type="AlphaFoldDB" id="A0A4R2PCT8"/>
<proteinExistence type="predicted"/>
<keyword evidence="2" id="KW-1185">Reference proteome</keyword>